<dbReference type="NCBIfam" id="TIGR02436">
    <property type="entry name" value="four helix bundle protein"/>
    <property type="match status" value="1"/>
</dbReference>
<dbReference type="InterPro" id="IPR036583">
    <property type="entry name" value="23S_rRNA_IVS_sf"/>
</dbReference>
<name>A0A418QSA3_9BACT</name>
<dbReference type="Proteomes" id="UP000284250">
    <property type="component" value="Unassembled WGS sequence"/>
</dbReference>
<dbReference type="InterPro" id="IPR012657">
    <property type="entry name" value="23S_rRNA-intervening_sequence"/>
</dbReference>
<sequence>MKESIIQRKSYDFASRIVKMYKYLTSEQREFILSKQVLRSGTSIGANVEEALAASSTADFIHKLTIAAKEARETSYWLRLLHDNEFLPGPLFNSIHQENGEIIKVLSSILLTTKANAKATPPTHNS</sequence>
<keyword evidence="2" id="KW-1185">Reference proteome</keyword>
<gene>
    <name evidence="1" type="ORF">D0T11_15210</name>
</gene>
<dbReference type="SUPFAM" id="SSF158446">
    <property type="entry name" value="IVS-encoded protein-like"/>
    <property type="match status" value="1"/>
</dbReference>
<dbReference type="EMBL" id="QYCN01000025">
    <property type="protein sequence ID" value="RIY07982.1"/>
    <property type="molecule type" value="Genomic_DNA"/>
</dbReference>
<evidence type="ECO:0000313" key="1">
    <source>
        <dbReference type="EMBL" id="RIY07982.1"/>
    </source>
</evidence>
<organism evidence="1 2">
    <name type="scientific">Hymenobacter rubripertinctus</name>
    <dbReference type="NCBI Taxonomy" id="2029981"/>
    <lineage>
        <taxon>Bacteria</taxon>
        <taxon>Pseudomonadati</taxon>
        <taxon>Bacteroidota</taxon>
        <taxon>Cytophagia</taxon>
        <taxon>Cytophagales</taxon>
        <taxon>Hymenobacteraceae</taxon>
        <taxon>Hymenobacter</taxon>
    </lineage>
</organism>
<protein>
    <submittedName>
        <fullName evidence="1">Four helix bundle protein</fullName>
    </submittedName>
</protein>
<dbReference type="PANTHER" id="PTHR38471:SF2">
    <property type="entry name" value="FOUR HELIX BUNDLE PROTEIN"/>
    <property type="match status" value="1"/>
</dbReference>
<dbReference type="PANTHER" id="PTHR38471">
    <property type="entry name" value="FOUR HELIX BUNDLE PROTEIN"/>
    <property type="match status" value="1"/>
</dbReference>
<reference evidence="1 2" key="1">
    <citation type="submission" date="2019-01" db="EMBL/GenBank/DDBJ databases">
        <title>Hymenobacter humicola sp. nov., isolated from soils in Antarctica.</title>
        <authorList>
            <person name="Sedlacek I."/>
            <person name="Holochova P."/>
            <person name="Kralova S."/>
            <person name="Pantucek R."/>
            <person name="Stankova E."/>
            <person name="Vrbovska V."/>
            <person name="Kristofova L."/>
            <person name="Svec P."/>
            <person name="Busse H.-J."/>
        </authorList>
    </citation>
    <scope>NUCLEOTIDE SEQUENCE [LARGE SCALE GENOMIC DNA]</scope>
    <source>
        <strain evidence="1 2">CCM 8852</strain>
    </source>
</reference>
<accession>A0A418QSA3</accession>
<evidence type="ECO:0000313" key="2">
    <source>
        <dbReference type="Proteomes" id="UP000284250"/>
    </source>
</evidence>
<dbReference type="Gene3D" id="1.20.1440.60">
    <property type="entry name" value="23S rRNA-intervening sequence"/>
    <property type="match status" value="1"/>
</dbReference>
<dbReference type="OrthoDB" id="285993at2"/>
<dbReference type="Pfam" id="PF05635">
    <property type="entry name" value="23S_rRNA_IVP"/>
    <property type="match status" value="1"/>
</dbReference>
<dbReference type="PIRSF" id="PIRSF035652">
    <property type="entry name" value="CHP02436"/>
    <property type="match status" value="1"/>
</dbReference>
<comment type="caution">
    <text evidence="1">The sequence shown here is derived from an EMBL/GenBank/DDBJ whole genome shotgun (WGS) entry which is preliminary data.</text>
</comment>
<proteinExistence type="predicted"/>
<dbReference type="AlphaFoldDB" id="A0A418QSA3"/>